<gene>
    <name evidence="2" type="ORF">KU74_17530</name>
</gene>
<feature type="transmembrane region" description="Helical" evidence="1">
    <location>
        <begin position="16"/>
        <end position="38"/>
    </location>
</feature>
<evidence type="ECO:0000256" key="1">
    <source>
        <dbReference type="SAM" id="Phobius"/>
    </source>
</evidence>
<dbReference type="Proteomes" id="UP000029435">
    <property type="component" value="Unassembled WGS sequence"/>
</dbReference>
<keyword evidence="1" id="KW-0472">Membrane</keyword>
<protein>
    <submittedName>
        <fullName evidence="2">Uncharacterized protein</fullName>
    </submittedName>
</protein>
<dbReference type="RefSeq" id="WP_010279075.1">
    <property type="nucleotide sequence ID" value="NZ_CP047495.1"/>
</dbReference>
<name>A0A0M2EZA4_9GAMM</name>
<accession>A0A0M2EZA4</accession>
<evidence type="ECO:0000313" key="3">
    <source>
        <dbReference type="Proteomes" id="UP000029435"/>
    </source>
</evidence>
<dbReference type="EMBL" id="JQOD01000005">
    <property type="protein sequence ID" value="KGA32494.1"/>
    <property type="molecule type" value="Genomic_DNA"/>
</dbReference>
<organism evidence="2 3">
    <name type="scientific">Pectobacterium brasiliense</name>
    <dbReference type="NCBI Taxonomy" id="180957"/>
    <lineage>
        <taxon>Bacteria</taxon>
        <taxon>Pseudomonadati</taxon>
        <taxon>Pseudomonadota</taxon>
        <taxon>Gammaproteobacteria</taxon>
        <taxon>Enterobacterales</taxon>
        <taxon>Pectobacteriaceae</taxon>
        <taxon>Pectobacterium</taxon>
    </lineage>
</organism>
<sequence length="92" mass="10421">MLRWMSFQNLSVTRKLLVGFGLLLIMGVILSMVGFYGLHNSDQSLKRISRLGAMYDKTVVAREGNFGYALERKTARHSLTARGKRWKGLSSQ</sequence>
<keyword evidence="1" id="KW-0812">Transmembrane</keyword>
<reference evidence="2 3" key="1">
    <citation type="submission" date="2014-08" db="EMBL/GenBank/DDBJ databases">
        <title>Genome sequences of NCPPB Pectobacterium isolates.</title>
        <authorList>
            <person name="Glover R.H."/>
            <person name="Sapp M."/>
            <person name="Elphinstone J."/>
        </authorList>
    </citation>
    <scope>NUCLEOTIDE SEQUENCE [LARGE SCALE GENOMIC DNA]</scope>
    <source>
        <strain evidence="2 3">LMG 21372</strain>
    </source>
</reference>
<keyword evidence="1" id="KW-1133">Transmembrane helix</keyword>
<dbReference type="AlphaFoldDB" id="A0A0M2EZA4"/>
<proteinExistence type="predicted"/>
<evidence type="ECO:0000313" key="2">
    <source>
        <dbReference type="EMBL" id="KGA32494.1"/>
    </source>
</evidence>
<comment type="caution">
    <text evidence="2">The sequence shown here is derived from an EMBL/GenBank/DDBJ whole genome shotgun (WGS) entry which is preliminary data.</text>
</comment>
<dbReference type="GeneID" id="70098995"/>